<feature type="region of interest" description="Disordered" evidence="1">
    <location>
        <begin position="644"/>
        <end position="686"/>
    </location>
</feature>
<organism evidence="3 4">
    <name type="scientific">Saponaria officinalis</name>
    <name type="common">Common soapwort</name>
    <name type="synonym">Lychnis saponaria</name>
    <dbReference type="NCBI Taxonomy" id="3572"/>
    <lineage>
        <taxon>Eukaryota</taxon>
        <taxon>Viridiplantae</taxon>
        <taxon>Streptophyta</taxon>
        <taxon>Embryophyta</taxon>
        <taxon>Tracheophyta</taxon>
        <taxon>Spermatophyta</taxon>
        <taxon>Magnoliopsida</taxon>
        <taxon>eudicotyledons</taxon>
        <taxon>Gunneridae</taxon>
        <taxon>Pentapetalae</taxon>
        <taxon>Caryophyllales</taxon>
        <taxon>Caryophyllaceae</taxon>
        <taxon>Caryophylleae</taxon>
        <taxon>Saponaria</taxon>
    </lineage>
</organism>
<dbReference type="Pfam" id="PF00240">
    <property type="entry name" value="ubiquitin"/>
    <property type="match status" value="1"/>
</dbReference>
<dbReference type="Proteomes" id="UP001443914">
    <property type="component" value="Unassembled WGS sequence"/>
</dbReference>
<dbReference type="FunFam" id="3.10.20.90:FF:000154">
    <property type="entry name" value="Large proline-rich protein BAG6"/>
    <property type="match status" value="1"/>
</dbReference>
<reference evidence="3" key="1">
    <citation type="submission" date="2024-03" db="EMBL/GenBank/DDBJ databases">
        <title>WGS assembly of Saponaria officinalis var. Norfolk2.</title>
        <authorList>
            <person name="Jenkins J."/>
            <person name="Shu S."/>
            <person name="Grimwood J."/>
            <person name="Barry K."/>
            <person name="Goodstein D."/>
            <person name="Schmutz J."/>
            <person name="Leebens-Mack J."/>
            <person name="Osbourn A."/>
        </authorList>
    </citation>
    <scope>NUCLEOTIDE SEQUENCE [LARGE SCALE GENOMIC DNA]</scope>
    <source>
        <strain evidence="3">JIC</strain>
    </source>
</reference>
<dbReference type="CDD" id="cd17039">
    <property type="entry name" value="Ubl_ubiquitin_like"/>
    <property type="match status" value="1"/>
</dbReference>
<dbReference type="SUPFAM" id="SSF54236">
    <property type="entry name" value="Ubiquitin-like"/>
    <property type="match status" value="1"/>
</dbReference>
<protein>
    <recommendedName>
        <fullName evidence="2">Ubiquitin-like domain-containing protein</fullName>
    </recommendedName>
</protein>
<dbReference type="InterPro" id="IPR019956">
    <property type="entry name" value="Ubiquitin_dom"/>
</dbReference>
<evidence type="ECO:0000313" key="4">
    <source>
        <dbReference type="Proteomes" id="UP001443914"/>
    </source>
</evidence>
<dbReference type="GO" id="GO:0036503">
    <property type="term" value="P:ERAD pathway"/>
    <property type="evidence" value="ECO:0007669"/>
    <property type="project" value="TreeGrafter"/>
</dbReference>
<accession>A0AAW1J3E8</accession>
<dbReference type="InterPro" id="IPR029071">
    <property type="entry name" value="Ubiquitin-like_domsf"/>
</dbReference>
<dbReference type="GO" id="GO:0071818">
    <property type="term" value="C:BAT3 complex"/>
    <property type="evidence" value="ECO:0007669"/>
    <property type="project" value="TreeGrafter"/>
</dbReference>
<evidence type="ECO:0000313" key="3">
    <source>
        <dbReference type="EMBL" id="KAK9697922.1"/>
    </source>
</evidence>
<feature type="domain" description="Ubiquitin-like" evidence="2">
    <location>
        <begin position="18"/>
        <end position="93"/>
    </location>
</feature>
<evidence type="ECO:0000259" key="2">
    <source>
        <dbReference type="PROSITE" id="PS50053"/>
    </source>
</evidence>
<dbReference type="GO" id="GO:0031593">
    <property type="term" value="F:polyubiquitin modification-dependent protein binding"/>
    <property type="evidence" value="ECO:0007669"/>
    <property type="project" value="TreeGrafter"/>
</dbReference>
<dbReference type="Gene3D" id="3.10.20.90">
    <property type="entry name" value="Phosphatidylinositol 3-kinase Catalytic Subunit, Chain A, domain 1"/>
    <property type="match status" value="1"/>
</dbReference>
<dbReference type="SMART" id="SM00213">
    <property type="entry name" value="UBQ"/>
    <property type="match status" value="1"/>
</dbReference>
<dbReference type="AlphaFoldDB" id="A0AAW1J3E8"/>
<dbReference type="EMBL" id="JBDFQZ010000008">
    <property type="protein sequence ID" value="KAK9697922.1"/>
    <property type="molecule type" value="Genomic_DNA"/>
</dbReference>
<dbReference type="PROSITE" id="PS50053">
    <property type="entry name" value="UBIQUITIN_2"/>
    <property type="match status" value="1"/>
</dbReference>
<evidence type="ECO:0000256" key="1">
    <source>
        <dbReference type="SAM" id="MobiDB-lite"/>
    </source>
</evidence>
<dbReference type="PANTHER" id="PTHR15204">
    <property type="entry name" value="LARGE PROLINE-RICH PROTEIN BAG6"/>
    <property type="match status" value="1"/>
</dbReference>
<feature type="compositionally biased region" description="Basic and acidic residues" evidence="1">
    <location>
        <begin position="663"/>
        <end position="686"/>
    </location>
</feature>
<name>A0AAW1J3E8_SAPOF</name>
<dbReference type="PRINTS" id="PR00348">
    <property type="entry name" value="UBIQUITIN"/>
</dbReference>
<comment type="caution">
    <text evidence="3">The sequence shown here is derived from an EMBL/GenBank/DDBJ whole genome shotgun (WGS) entry which is preliminary data.</text>
</comment>
<sequence>MASEVSGRVEAGSSEATIEIKIKTMDSQTYTLQVDKQMPVPALKECIASVTGVVTDRQRLICRGKVLRDDQLLSAYHVEDGHTLHLVVREPAASSSEGLPGDSAFDRSASGNHGRIFQVAPNIVLDGERGLPDIGRLVSAVLGSMGVTNNGGSNETMAPSLGTGADTTHISPEQPGTGNSYVYMLGNPFGIPGAVTFGSDPPVIPDAIDTLSQYSSRMRQEFLNYGNVEGNNDGASSVQGNEGVSNALPTPALLAELLSTTRQMLNQIAEECLPQLARQLENHENLTNSADRAHAQVDATRSGVLFQNLGAYFLELGRTIMTLRLGRSPSEAVVNAGPAVFVSPAGPNPLMVQPLPFQPGPRFGTPLSGNLPLESELRNLFGPNVVPRPMGMDMHVHRVPLSTHQTETAGSQQSSGQRISPPVIVGVTRSVHSVTGITDSPSVNSGDGSRVLSYRNMTFGIPNTSSSPPEAGSLGFLYSLLGRSPNLASGNQSSGTDSQVPGGMQNAQSTGLPLNVGDSARTAGRAATASFGQRESRTIDIDILSRGGIPSDQNVEALVPPSLIEYLRGLYPGSEIQVESVTSERINTAEVPVQPVQGPPSGAVTGEDESRVTMEGLFFSAMLQQLMPLITQYPEIERAVRLGEGASSMQRDDPTSSASVGGSEDRTARQRDDNSELPDPKRQKME</sequence>
<keyword evidence="4" id="KW-1185">Reference proteome</keyword>
<feature type="region of interest" description="Disordered" evidence="1">
    <location>
        <begin position="487"/>
        <end position="511"/>
    </location>
</feature>
<dbReference type="PANTHER" id="PTHR15204:SF0">
    <property type="entry name" value="LARGE PROLINE-RICH PROTEIN BAG6"/>
    <property type="match status" value="1"/>
</dbReference>
<gene>
    <name evidence="3" type="ORF">RND81_08G069800</name>
</gene>
<dbReference type="GO" id="GO:0051787">
    <property type="term" value="F:misfolded protein binding"/>
    <property type="evidence" value="ECO:0007669"/>
    <property type="project" value="TreeGrafter"/>
</dbReference>
<proteinExistence type="predicted"/>
<dbReference type="InterPro" id="IPR000626">
    <property type="entry name" value="Ubiquitin-like_dom"/>
</dbReference>